<dbReference type="CDD" id="cd09630">
    <property type="entry name" value="CDH_like_cytochrome"/>
    <property type="match status" value="1"/>
</dbReference>
<name>A0A0F8A233_9HYPO</name>
<feature type="transmembrane region" description="Helical" evidence="1">
    <location>
        <begin position="321"/>
        <end position="340"/>
    </location>
</feature>
<proteinExistence type="predicted"/>
<reference evidence="4 5" key="1">
    <citation type="journal article" date="2014" name="Genome Biol. Evol.">
        <title>Comparative genomics and transcriptomics analyses reveal divergent lifestyle features of nematode endoparasitic fungus Hirsutella minnesotensis.</title>
        <authorList>
            <person name="Lai Y."/>
            <person name="Liu K."/>
            <person name="Zhang X."/>
            <person name="Zhang X."/>
            <person name="Li K."/>
            <person name="Wang N."/>
            <person name="Shu C."/>
            <person name="Wu Y."/>
            <person name="Wang C."/>
            <person name="Bushley K.E."/>
            <person name="Xiang M."/>
            <person name="Liu X."/>
        </authorList>
    </citation>
    <scope>NUCLEOTIDE SEQUENCE [LARGE SCALE GENOMIC DNA]</scope>
    <source>
        <strain evidence="4 5">3608</strain>
    </source>
</reference>
<feature type="transmembrane region" description="Helical" evidence="1">
    <location>
        <begin position="284"/>
        <end position="301"/>
    </location>
</feature>
<feature type="domain" description="DOMON" evidence="3">
    <location>
        <begin position="63"/>
        <end position="147"/>
    </location>
</feature>
<protein>
    <recommendedName>
        <fullName evidence="3">DOMON domain-containing protein</fullName>
    </recommendedName>
</protein>
<dbReference type="AlphaFoldDB" id="A0A0F8A233"/>
<feature type="transmembrane region" description="Helical" evidence="1">
    <location>
        <begin position="218"/>
        <end position="238"/>
    </location>
</feature>
<evidence type="ECO:0000313" key="4">
    <source>
        <dbReference type="EMBL" id="KJZ76667.1"/>
    </source>
</evidence>
<dbReference type="SMART" id="SM00664">
    <property type="entry name" value="DoH"/>
    <property type="match status" value="1"/>
</dbReference>
<feature type="transmembrane region" description="Helical" evidence="1">
    <location>
        <begin position="346"/>
        <end position="368"/>
    </location>
</feature>
<evidence type="ECO:0000256" key="1">
    <source>
        <dbReference type="SAM" id="Phobius"/>
    </source>
</evidence>
<dbReference type="EMBL" id="KQ030510">
    <property type="protein sequence ID" value="KJZ76667.1"/>
    <property type="molecule type" value="Genomic_DNA"/>
</dbReference>
<keyword evidence="1" id="KW-0812">Transmembrane</keyword>
<keyword evidence="2" id="KW-0732">Signal</keyword>
<dbReference type="Pfam" id="PF16010">
    <property type="entry name" value="CDH-cyt"/>
    <property type="match status" value="1"/>
</dbReference>
<dbReference type="PANTHER" id="PTHR47797">
    <property type="entry name" value="DEHYDROGENASE, PUTATIVE (AFU_ORTHOLOGUE AFUA_8G05805)-RELATED"/>
    <property type="match status" value="1"/>
</dbReference>
<dbReference type="Proteomes" id="UP000054481">
    <property type="component" value="Unassembled WGS sequence"/>
</dbReference>
<dbReference type="InterPro" id="IPR015920">
    <property type="entry name" value="Cellobiose_DH-like_cyt"/>
</dbReference>
<dbReference type="SUPFAM" id="SSF49344">
    <property type="entry name" value="CBD9-like"/>
    <property type="match status" value="1"/>
</dbReference>
<dbReference type="InterPro" id="IPR005018">
    <property type="entry name" value="DOMON_domain"/>
</dbReference>
<feature type="transmembrane region" description="Helical" evidence="1">
    <location>
        <begin position="250"/>
        <end position="272"/>
    </location>
</feature>
<sequence length="392" mass="42636">MRLSRKTALAAVAINAANVFCSPTSYCPTSGVCYQWAVPKATSSDSHPNVTYFQLRAHVNHTWTALGTGSRMKGSDMFVIYADGEGNVTLSTRRGTGHVMPQYAHRDDVRLIAGSGIQDGLMIANVECRGCSDLNTRGRTNWIAAWRAGEPLNSKNPSAAIWKHDSFNKFSVDLNRSTVSSDKGPYIFSARSIDGNQDAVAEQGRGSSVASNLPLSHGILMAVVFVIGYPAGSMIMPLIGNWVMHASWQLVNFVAMWAGFGLGLYCAKYAGIFFSTPHTPHTRLGVAVCALLGLQPFFGWLHHKHYVRHQTRGKMSTIHVWYGRLLMMLGIINGGLGLKLSGSSQAFVTAYSVVAGGVSLMYFSTMIYTRSKNKRNGGHDGHDGPKKRVNSI</sequence>
<evidence type="ECO:0000259" key="3">
    <source>
        <dbReference type="SMART" id="SM00664"/>
    </source>
</evidence>
<evidence type="ECO:0000256" key="2">
    <source>
        <dbReference type="SAM" id="SignalP"/>
    </source>
</evidence>
<accession>A0A0F8A233</accession>
<dbReference type="OrthoDB" id="19261at2759"/>
<dbReference type="Gene3D" id="2.60.40.1210">
    <property type="entry name" value="Cellobiose dehydrogenase, cytochrome domain"/>
    <property type="match status" value="1"/>
</dbReference>
<feature type="signal peptide" evidence="2">
    <location>
        <begin position="1"/>
        <end position="21"/>
    </location>
</feature>
<organism evidence="4 5">
    <name type="scientific">Hirsutella minnesotensis 3608</name>
    <dbReference type="NCBI Taxonomy" id="1043627"/>
    <lineage>
        <taxon>Eukaryota</taxon>
        <taxon>Fungi</taxon>
        <taxon>Dikarya</taxon>
        <taxon>Ascomycota</taxon>
        <taxon>Pezizomycotina</taxon>
        <taxon>Sordariomycetes</taxon>
        <taxon>Hypocreomycetidae</taxon>
        <taxon>Hypocreales</taxon>
        <taxon>Ophiocordycipitaceae</taxon>
        <taxon>Hirsutella</taxon>
    </lineage>
</organism>
<feature type="chain" id="PRO_5002526766" description="DOMON domain-containing protein" evidence="2">
    <location>
        <begin position="22"/>
        <end position="392"/>
    </location>
</feature>
<keyword evidence="1" id="KW-0472">Membrane</keyword>
<keyword evidence="1" id="KW-1133">Transmembrane helix</keyword>
<dbReference type="PANTHER" id="PTHR47797:SF1">
    <property type="entry name" value="CYTOCHROME B561 DOMAIN-CONTAINING PROTEIN-RELATED"/>
    <property type="match status" value="1"/>
</dbReference>
<keyword evidence="5" id="KW-1185">Reference proteome</keyword>
<gene>
    <name evidence="4" type="ORF">HIM_04003</name>
</gene>
<dbReference type="CDD" id="cd08760">
    <property type="entry name" value="Cyt_b561_FRRS1_like"/>
    <property type="match status" value="1"/>
</dbReference>
<evidence type="ECO:0000313" key="5">
    <source>
        <dbReference type="Proteomes" id="UP000054481"/>
    </source>
</evidence>